<dbReference type="PANTHER" id="PTHR42872">
    <property type="entry name" value="PROTEIN-GLUTAMATE METHYLESTERASE/PROTEIN-GLUTAMINE GLUTAMINASE"/>
    <property type="match status" value="1"/>
</dbReference>
<evidence type="ECO:0000256" key="5">
    <source>
        <dbReference type="SAM" id="Phobius"/>
    </source>
</evidence>
<feature type="active site" evidence="4">
    <location>
        <position position="18"/>
    </location>
</feature>
<dbReference type="CDD" id="cd16433">
    <property type="entry name" value="CheB"/>
    <property type="match status" value="1"/>
</dbReference>
<dbReference type="EMBL" id="PPSL01000002">
    <property type="protein sequence ID" value="PQJ11653.1"/>
    <property type="molecule type" value="Genomic_DNA"/>
</dbReference>
<reference evidence="7 8" key="1">
    <citation type="submission" date="2018-01" db="EMBL/GenBank/DDBJ databases">
        <title>A novel member of the phylum Bacteroidetes isolated from glacier ice.</title>
        <authorList>
            <person name="Liu Q."/>
            <person name="Xin Y.-H."/>
        </authorList>
    </citation>
    <scope>NUCLEOTIDE SEQUENCE [LARGE SCALE GENOMIC DNA]</scope>
    <source>
        <strain evidence="7 8">RB1R16</strain>
    </source>
</reference>
<keyword evidence="1 4" id="KW-0378">Hydrolase</keyword>
<dbReference type="GO" id="GO:0006935">
    <property type="term" value="P:chemotaxis"/>
    <property type="evidence" value="ECO:0007669"/>
    <property type="project" value="UniProtKB-UniRule"/>
</dbReference>
<dbReference type="Pfam" id="PF01339">
    <property type="entry name" value="CheB_methylest"/>
    <property type="match status" value="1"/>
</dbReference>
<protein>
    <recommendedName>
        <fullName evidence="2">protein-glutamate methylesterase</fullName>
        <ecNumber evidence="2">3.1.1.61</ecNumber>
    </recommendedName>
</protein>
<evidence type="ECO:0000256" key="4">
    <source>
        <dbReference type="PROSITE-ProRule" id="PRU00050"/>
    </source>
</evidence>
<comment type="caution">
    <text evidence="7">The sequence shown here is derived from an EMBL/GenBank/DDBJ whole genome shotgun (WGS) entry which is preliminary data.</text>
</comment>
<gene>
    <name evidence="7" type="ORF">CJD36_007605</name>
</gene>
<dbReference type="InterPro" id="IPR035909">
    <property type="entry name" value="CheB_C"/>
</dbReference>
<name>A0A2S7SXK6_9BACT</name>
<evidence type="ECO:0000256" key="1">
    <source>
        <dbReference type="ARBA" id="ARBA00022801"/>
    </source>
</evidence>
<keyword evidence="8" id="KW-1185">Reference proteome</keyword>
<evidence type="ECO:0000313" key="8">
    <source>
        <dbReference type="Proteomes" id="UP000239872"/>
    </source>
</evidence>
<evidence type="ECO:0000259" key="6">
    <source>
        <dbReference type="PROSITE" id="PS50122"/>
    </source>
</evidence>
<dbReference type="Proteomes" id="UP000239872">
    <property type="component" value="Unassembled WGS sequence"/>
</dbReference>
<dbReference type="GO" id="GO:0005737">
    <property type="term" value="C:cytoplasm"/>
    <property type="evidence" value="ECO:0007669"/>
    <property type="project" value="InterPro"/>
</dbReference>
<keyword evidence="5" id="KW-0812">Transmembrane</keyword>
<evidence type="ECO:0000256" key="3">
    <source>
        <dbReference type="ARBA" id="ARBA00048267"/>
    </source>
</evidence>
<keyword evidence="4" id="KW-0145">Chemotaxis</keyword>
<evidence type="ECO:0000256" key="2">
    <source>
        <dbReference type="ARBA" id="ARBA00039140"/>
    </source>
</evidence>
<feature type="transmembrane region" description="Helical" evidence="5">
    <location>
        <begin position="12"/>
        <end position="33"/>
    </location>
</feature>
<evidence type="ECO:0000313" key="7">
    <source>
        <dbReference type="EMBL" id="PQJ11653.1"/>
    </source>
</evidence>
<dbReference type="SUPFAM" id="SSF52738">
    <property type="entry name" value="Methylesterase CheB, C-terminal domain"/>
    <property type="match status" value="1"/>
</dbReference>
<accession>A0A2S7SXK6</accession>
<proteinExistence type="predicted"/>
<dbReference type="GO" id="GO:0000156">
    <property type="term" value="F:phosphorelay response regulator activity"/>
    <property type="evidence" value="ECO:0007669"/>
    <property type="project" value="InterPro"/>
</dbReference>
<dbReference type="EC" id="3.1.1.61" evidence="2"/>
<dbReference type="RefSeq" id="WP_105038533.1">
    <property type="nucleotide sequence ID" value="NZ_PPSL01000002.1"/>
</dbReference>
<sequence>MAQDNLEKKIKLLVIGGSAGSLRVIVGVLPHLLSPLHVAIIIVLHRKNTHEDLLTEVLAPKTILQLKEAEEKEAILPGVIYLAPADYHLLIENDHTFSLDASEKINFSRPSIDTTIESAAYAYGDGLACLLLSGANTDGVAGMKIAKSQNAVIAIQAPQSAEMPTMPYGASISMAIDHVLFPNEIAEFINNLS</sequence>
<keyword evidence="5" id="KW-1133">Transmembrane helix</keyword>
<dbReference type="PANTHER" id="PTHR42872:SF3">
    <property type="entry name" value="PROTEIN-GLUTAMATE METHYLESTERASE_PROTEIN-GLUTAMINE GLUTAMINASE 1"/>
    <property type="match status" value="1"/>
</dbReference>
<keyword evidence="5" id="KW-0472">Membrane</keyword>
<dbReference type="InterPro" id="IPR000673">
    <property type="entry name" value="Sig_transdc_resp-reg_Me-estase"/>
</dbReference>
<dbReference type="PROSITE" id="PS50122">
    <property type="entry name" value="CHEB"/>
    <property type="match status" value="1"/>
</dbReference>
<feature type="active site" evidence="4">
    <location>
        <position position="45"/>
    </location>
</feature>
<dbReference type="OrthoDB" id="1524092at2"/>
<dbReference type="AlphaFoldDB" id="A0A2S7SXK6"/>
<dbReference type="Gene3D" id="3.40.50.180">
    <property type="entry name" value="Methylesterase CheB, C-terminal domain"/>
    <property type="match status" value="1"/>
</dbReference>
<organism evidence="7 8">
    <name type="scientific">Flavipsychrobacter stenotrophus</name>
    <dbReference type="NCBI Taxonomy" id="2077091"/>
    <lineage>
        <taxon>Bacteria</taxon>
        <taxon>Pseudomonadati</taxon>
        <taxon>Bacteroidota</taxon>
        <taxon>Chitinophagia</taxon>
        <taxon>Chitinophagales</taxon>
        <taxon>Chitinophagaceae</taxon>
        <taxon>Flavipsychrobacter</taxon>
    </lineage>
</organism>
<comment type="catalytic activity">
    <reaction evidence="3">
        <text>[protein]-L-glutamate 5-O-methyl ester + H2O = L-glutamyl-[protein] + methanol + H(+)</text>
        <dbReference type="Rhea" id="RHEA:23236"/>
        <dbReference type="Rhea" id="RHEA-COMP:10208"/>
        <dbReference type="Rhea" id="RHEA-COMP:10311"/>
        <dbReference type="ChEBI" id="CHEBI:15377"/>
        <dbReference type="ChEBI" id="CHEBI:15378"/>
        <dbReference type="ChEBI" id="CHEBI:17790"/>
        <dbReference type="ChEBI" id="CHEBI:29973"/>
        <dbReference type="ChEBI" id="CHEBI:82795"/>
        <dbReference type="EC" id="3.1.1.61"/>
    </reaction>
</comment>
<feature type="active site" evidence="4">
    <location>
        <position position="138"/>
    </location>
</feature>
<feature type="domain" description="CheB-type methylesterase" evidence="6">
    <location>
        <begin position="11"/>
        <end position="193"/>
    </location>
</feature>
<dbReference type="GO" id="GO:0008984">
    <property type="term" value="F:protein-glutamate methylesterase activity"/>
    <property type="evidence" value="ECO:0007669"/>
    <property type="project" value="UniProtKB-EC"/>
</dbReference>